<gene>
    <name evidence="8" type="ORF">CLG85_003630</name>
    <name evidence="9" type="ORF">CLG85_08010</name>
</gene>
<evidence type="ECO:0000313" key="10">
    <source>
        <dbReference type="Proteomes" id="UP000217448"/>
    </source>
</evidence>
<dbReference type="Gene3D" id="1.20.140.160">
    <property type="match status" value="1"/>
</dbReference>
<dbReference type="GO" id="GO:0016987">
    <property type="term" value="F:sigma factor activity"/>
    <property type="evidence" value="ECO:0007669"/>
    <property type="project" value="UniProtKB-KW"/>
</dbReference>
<keyword evidence="2" id="KW-0805">Transcription regulation</keyword>
<dbReference type="InterPro" id="IPR013324">
    <property type="entry name" value="RNA_pol_sigma_r3/r4-like"/>
</dbReference>
<comment type="similarity">
    <text evidence="1">Belongs to the sigma-70 factor family.</text>
</comment>
<feature type="domain" description="RNA polymerase sigma-70 region 2" evidence="6">
    <location>
        <begin position="39"/>
        <end position="105"/>
    </location>
</feature>
<dbReference type="InterPro" id="IPR007627">
    <property type="entry name" value="RNA_pol_sigma70_r2"/>
</dbReference>
<name>A0A2A3JX02_9RHOB</name>
<keyword evidence="3" id="KW-0731">Sigma factor</keyword>
<dbReference type="InterPro" id="IPR013325">
    <property type="entry name" value="RNA_pol_sigma_r2"/>
</dbReference>
<keyword evidence="5" id="KW-0804">Transcription</keyword>
<dbReference type="GO" id="GO:0006352">
    <property type="term" value="P:DNA-templated transcription initiation"/>
    <property type="evidence" value="ECO:0007669"/>
    <property type="project" value="InterPro"/>
</dbReference>
<reference evidence="10" key="2">
    <citation type="submission" date="2023-07" db="EMBL/GenBank/DDBJ databases">
        <title>Yangia mangrovi SAOS 153D genome.</title>
        <authorList>
            <person name="Verma A."/>
            <person name="Pal Y."/>
            <person name="Sundharam S."/>
            <person name="Bisht B."/>
            <person name="Srinivasan K."/>
        </authorList>
    </citation>
    <scope>NUCLEOTIDE SEQUENCE [LARGE SCALE GENOMIC DNA]</scope>
    <source>
        <strain evidence="10">SAOS 153D</strain>
    </source>
</reference>
<protein>
    <submittedName>
        <fullName evidence="9">RNA polymerase subunit sigma-70</fullName>
    </submittedName>
    <submittedName>
        <fullName evidence="8">Sigma-70 family RNA polymerase sigma factor</fullName>
    </submittedName>
</protein>
<dbReference type="AlphaFoldDB" id="A0A2A3JX02"/>
<evidence type="ECO:0000256" key="5">
    <source>
        <dbReference type="ARBA" id="ARBA00023163"/>
    </source>
</evidence>
<dbReference type="InterPro" id="IPR050813">
    <property type="entry name" value="Sigma-70_Factor"/>
</dbReference>
<dbReference type="Gene3D" id="1.20.120.1810">
    <property type="match status" value="1"/>
</dbReference>
<dbReference type="InterPro" id="IPR000943">
    <property type="entry name" value="RNA_pol_sigma70"/>
</dbReference>
<evidence type="ECO:0000256" key="1">
    <source>
        <dbReference type="ARBA" id="ARBA00007788"/>
    </source>
</evidence>
<dbReference type="EMBL" id="NTHN02000004">
    <property type="protein sequence ID" value="MCT4369480.1"/>
    <property type="molecule type" value="Genomic_DNA"/>
</dbReference>
<evidence type="ECO:0000256" key="2">
    <source>
        <dbReference type="ARBA" id="ARBA00023015"/>
    </source>
</evidence>
<accession>A0A2A3JX02</accession>
<evidence type="ECO:0000256" key="4">
    <source>
        <dbReference type="ARBA" id="ARBA00023125"/>
    </source>
</evidence>
<feature type="domain" description="RNA polymerase sigma-70 region 4" evidence="7">
    <location>
        <begin position="185"/>
        <end position="235"/>
    </location>
</feature>
<dbReference type="PANTHER" id="PTHR30376:SF3">
    <property type="entry name" value="RNA POLYMERASE SIGMA FACTOR RPOH"/>
    <property type="match status" value="1"/>
</dbReference>
<dbReference type="SUPFAM" id="SSF88946">
    <property type="entry name" value="Sigma2 domain of RNA polymerase sigma factors"/>
    <property type="match status" value="1"/>
</dbReference>
<evidence type="ECO:0000313" key="9">
    <source>
        <dbReference type="EMBL" id="PBD19683.1"/>
    </source>
</evidence>
<organism evidence="9">
    <name type="scientific">Alloyangia mangrovi</name>
    <dbReference type="NCBI Taxonomy" id="1779329"/>
    <lineage>
        <taxon>Bacteria</taxon>
        <taxon>Pseudomonadati</taxon>
        <taxon>Pseudomonadota</taxon>
        <taxon>Alphaproteobacteria</taxon>
        <taxon>Rhodobacterales</taxon>
        <taxon>Roseobacteraceae</taxon>
        <taxon>Alloyangia</taxon>
    </lineage>
</organism>
<proteinExistence type="inferred from homology"/>
<keyword evidence="10" id="KW-1185">Reference proteome</keyword>
<dbReference type="Pfam" id="PF04542">
    <property type="entry name" value="Sigma70_r2"/>
    <property type="match status" value="1"/>
</dbReference>
<comment type="caution">
    <text evidence="9">The sequence shown here is derived from an EMBL/GenBank/DDBJ whole genome shotgun (WGS) entry which is preliminary data.</text>
</comment>
<keyword evidence="4" id="KW-0238">DNA-binding</keyword>
<dbReference type="NCBIfam" id="TIGR02937">
    <property type="entry name" value="sigma70-ECF"/>
    <property type="match status" value="1"/>
</dbReference>
<dbReference type="PANTHER" id="PTHR30376">
    <property type="entry name" value="SIGMA FACTOR RPOH HEAT SHOCK RELATED"/>
    <property type="match status" value="1"/>
</dbReference>
<evidence type="ECO:0000259" key="7">
    <source>
        <dbReference type="Pfam" id="PF04545"/>
    </source>
</evidence>
<sequence>MMSMTYQAAMREPFLDVEQERTAICNWQDSGDRKALELLLRSHARQAWSQAARFTDNPVHLEDLAAEGILGLIKAADCFDRQQEVRFSTYAAWWVMNGISSALARIKAVIDIPARTYLDAQTGKLSDEERARIRMATHGVIALDGGDDDEEGRPRDILVSGEPGPEELVTQESERAMLTRLLAEALEPMTPEEAAVIRRRRLQADPEPFGSIARDLGVSQDRLRQVEKRAMLRLRRNLIDKGFSRAVLT</sequence>
<dbReference type="Pfam" id="PF04545">
    <property type="entry name" value="Sigma70_r4"/>
    <property type="match status" value="1"/>
</dbReference>
<evidence type="ECO:0000259" key="6">
    <source>
        <dbReference type="Pfam" id="PF04542"/>
    </source>
</evidence>
<dbReference type="OrthoDB" id="7830913at2"/>
<dbReference type="PRINTS" id="PR00046">
    <property type="entry name" value="SIGMA70FCT"/>
</dbReference>
<dbReference type="Proteomes" id="UP000217448">
    <property type="component" value="Unassembled WGS sequence"/>
</dbReference>
<evidence type="ECO:0000313" key="8">
    <source>
        <dbReference type="EMBL" id="MCT4369480.1"/>
    </source>
</evidence>
<evidence type="ECO:0000256" key="3">
    <source>
        <dbReference type="ARBA" id="ARBA00023082"/>
    </source>
</evidence>
<dbReference type="InterPro" id="IPR007630">
    <property type="entry name" value="RNA_pol_sigma70_r4"/>
</dbReference>
<dbReference type="GO" id="GO:0003677">
    <property type="term" value="F:DNA binding"/>
    <property type="evidence" value="ECO:0007669"/>
    <property type="project" value="UniProtKB-KW"/>
</dbReference>
<dbReference type="EMBL" id="NTHN01000106">
    <property type="protein sequence ID" value="PBD19683.1"/>
    <property type="molecule type" value="Genomic_DNA"/>
</dbReference>
<reference evidence="9" key="1">
    <citation type="submission" date="2017-09" db="EMBL/GenBank/DDBJ databases">
        <title>Yangia sp. SAOS 153D whole genome sequencing.</title>
        <authorList>
            <person name="Verma A."/>
            <person name="Krishnamurthi S."/>
        </authorList>
    </citation>
    <scope>NUCLEOTIDE SEQUENCE [LARGE SCALE GENOMIC DNA]</scope>
    <source>
        <strain evidence="9">SAOS 153D</strain>
    </source>
</reference>
<dbReference type="InterPro" id="IPR014284">
    <property type="entry name" value="RNA_pol_sigma-70_dom"/>
</dbReference>
<dbReference type="SUPFAM" id="SSF88659">
    <property type="entry name" value="Sigma3 and sigma4 domains of RNA polymerase sigma factors"/>
    <property type="match status" value="1"/>
</dbReference>
<dbReference type="RefSeq" id="WP_095881796.1">
    <property type="nucleotide sequence ID" value="NZ_NTHN02000004.1"/>
</dbReference>
<reference evidence="8" key="3">
    <citation type="submission" date="2024-05" db="EMBL/GenBank/DDBJ databases">
        <title>Yangia mangrovi SAOS 153D genome.</title>
        <authorList>
            <person name="Verma A."/>
            <person name="Pal Y."/>
            <person name="Sundharam S."/>
            <person name="Bisht B."/>
            <person name="Srinivasan K."/>
        </authorList>
    </citation>
    <scope>NUCLEOTIDE SEQUENCE</scope>
    <source>
        <strain evidence="8">SAOS 153D</strain>
    </source>
</reference>